<feature type="compositionally biased region" description="Polar residues" evidence="1">
    <location>
        <begin position="104"/>
        <end position="125"/>
    </location>
</feature>
<feature type="region of interest" description="Disordered" evidence="1">
    <location>
        <begin position="1"/>
        <end position="174"/>
    </location>
</feature>
<accession>V5D3V7</accession>
<comment type="caution">
    <text evidence="2">The sequence shown here is derived from an EMBL/GenBank/DDBJ whole genome shotgun (WGS) entry which is preliminary data.</text>
</comment>
<dbReference type="AlphaFoldDB" id="V5D3V7"/>
<gene>
    <name evidence="2" type="ORF">TCDM_10238</name>
</gene>
<dbReference type="EMBL" id="AYLP01000208">
    <property type="protein sequence ID" value="ESS62136.1"/>
    <property type="molecule type" value="Genomic_DNA"/>
</dbReference>
<dbReference type="VEuPathDB" id="TriTrypDB:TCDM_10238"/>
<reference evidence="2 3" key="1">
    <citation type="journal article" date="2014" name="Genome Announc.">
        <title>Trypanosoma cruzi Clone Dm28c Draft Genome Sequence.</title>
        <authorList>
            <person name="Grisard E.C."/>
            <person name="Teixeira S.M."/>
            <person name="de Almeida L.G."/>
            <person name="Stoco P.H."/>
            <person name="Gerber A.L."/>
            <person name="Talavera-Lopez C."/>
            <person name="Lima O.C."/>
            <person name="Andersson B."/>
            <person name="de Vasconcelos A.T."/>
        </authorList>
    </citation>
    <scope>NUCLEOTIDE SEQUENCE [LARGE SCALE GENOMIC DNA]</scope>
    <source>
        <strain evidence="2 3">Dm28c</strain>
    </source>
</reference>
<sequence>MRSRAEHPRRERGTKQSGRDGTEDHRTQKRAAKHTEGTNDRREKHRHGPNTGRQLRTSPHTHTSSQCRQSAGERIRPSTQQTHTPPAVIHQWTRRNDTPPSSPPVQSHGQRNTATAKTQRTPSEQSPKEPHAEAIPHPPTTRRLTPRGHAERTVSPIEPIRRPSLKNASVSDGP</sequence>
<feature type="compositionally biased region" description="Basic and acidic residues" evidence="1">
    <location>
        <begin position="1"/>
        <end position="26"/>
    </location>
</feature>
<proteinExistence type="predicted"/>
<protein>
    <submittedName>
        <fullName evidence="2">Uncharacterized protein</fullName>
    </submittedName>
</protein>
<evidence type="ECO:0000313" key="3">
    <source>
        <dbReference type="Proteomes" id="UP000017861"/>
    </source>
</evidence>
<name>V5D3V7_TRYCR</name>
<feature type="compositionally biased region" description="Basic and acidic residues" evidence="1">
    <location>
        <begin position="33"/>
        <end position="42"/>
    </location>
</feature>
<evidence type="ECO:0000313" key="2">
    <source>
        <dbReference type="EMBL" id="ESS62136.1"/>
    </source>
</evidence>
<feature type="compositionally biased region" description="Polar residues" evidence="1">
    <location>
        <begin position="51"/>
        <end position="69"/>
    </location>
</feature>
<dbReference type="Proteomes" id="UP000017861">
    <property type="component" value="Unassembled WGS sequence"/>
</dbReference>
<organism evidence="2 3">
    <name type="scientific">Trypanosoma cruzi Dm28c</name>
    <dbReference type="NCBI Taxonomy" id="1416333"/>
    <lineage>
        <taxon>Eukaryota</taxon>
        <taxon>Discoba</taxon>
        <taxon>Euglenozoa</taxon>
        <taxon>Kinetoplastea</taxon>
        <taxon>Metakinetoplastina</taxon>
        <taxon>Trypanosomatida</taxon>
        <taxon>Trypanosomatidae</taxon>
        <taxon>Trypanosoma</taxon>
        <taxon>Schizotrypanum</taxon>
    </lineage>
</organism>
<evidence type="ECO:0000256" key="1">
    <source>
        <dbReference type="SAM" id="MobiDB-lite"/>
    </source>
</evidence>